<feature type="region of interest" description="Disordered" evidence="2">
    <location>
        <begin position="383"/>
        <end position="421"/>
    </location>
</feature>
<organism evidence="5 6">
    <name type="scientific">Natronobacterium lacisalsi AJ5</name>
    <dbReference type="NCBI Taxonomy" id="358396"/>
    <lineage>
        <taxon>Archaea</taxon>
        <taxon>Methanobacteriati</taxon>
        <taxon>Methanobacteriota</taxon>
        <taxon>Stenosarchaea group</taxon>
        <taxon>Halobacteria</taxon>
        <taxon>Halobacteriales</taxon>
        <taxon>Natrialbaceae</taxon>
        <taxon>Natronobacterium</taxon>
    </lineage>
</organism>
<dbReference type="Proteomes" id="UP000186547">
    <property type="component" value="Chromosome"/>
</dbReference>
<dbReference type="Proteomes" id="UP000011555">
    <property type="component" value="Unassembled WGS sequence"/>
</dbReference>
<proteinExistence type="predicted"/>
<name>M0LG42_NATLA</name>
<evidence type="ECO:0000313" key="7">
    <source>
        <dbReference type="Proteomes" id="UP000186547"/>
    </source>
</evidence>
<dbReference type="GeneID" id="30922128"/>
<reference evidence="4 7" key="1">
    <citation type="journal article" date="2011" name="J. Bacteriol.">
        <title>Genome sequence of Halobiforma lacisalsi AJ5, an extremely halophilic archaeon which harbors a bop gene.</title>
        <authorList>
            <person name="Jiang X."/>
            <person name="Wang S."/>
            <person name="Cheng H."/>
            <person name="Huo Y."/>
            <person name="Zhang X."/>
            <person name="Zhu X."/>
            <person name="Han X."/>
            <person name="Ni P."/>
            <person name="Wu M."/>
        </authorList>
    </citation>
    <scope>NUCLEOTIDE SEQUENCE [LARGE SCALE GENOMIC DNA]</scope>
    <source>
        <strain evidence="4 7">AJ5</strain>
    </source>
</reference>
<sequence length="653" mass="72886">MVDSVDDPLEELANLPTVAHPVVSPDGDEVALYYDITGRNELHVIDAESGDLEQWSDGEVPRNARWYLKWDPNGDRVYFHRDEGGDEQNDVYALSRDSEVETILEMDGQVTLHDVSEDGEALLVGSNRDGQMNVYRHDLADGETTKLTDYERAVWGSSFSPSGDRIAYSTNETDDFDNRDVYVANADGSDPGNLEIGDVGAESMPVDWGPDGDRLLVSDNTPDLGRVGVYDLADDEAVWFGGDEYEETPITFLPDGERVLALRTRDAVTVPVVYDLESGEGRELDVPEGVTSFGRIGPNDVCLDDDRLLLMHTTPTKRPELLVYDLEEDDHETLLEAEYGPFDRDDFADAEYFTVDSDGVPETPAEAVDHDPSEELEIGCLLYDSGERPSPSSERSSDEDRDRSGSGRSPLVVMPHGGPRGRDDKSFNLYVQVLAAQGYSVLQVNYRGSTGRGREFVERLIEDWGGAEQGDVATAVEHVLETRDWVDEDRVAVFGGSYGGYSAYWQLVQYPELYDAGIAWIGLTDLEEQYETTMPHYRVELMEKYLGTPDENPDLYEERSPITHAENLSAPLLMVHGINDSRVPVSQARLFRDRLEELGYEGGEDGDFEYEELGEEGHASTDQEQKLRTFRLLSDFLERRIGGEVVAVDADDD</sequence>
<keyword evidence="1" id="KW-0378">Hydrolase</keyword>
<dbReference type="InterPro" id="IPR011042">
    <property type="entry name" value="6-blade_b-propeller_TolB-like"/>
</dbReference>
<dbReference type="eggNOG" id="arCOG01646">
    <property type="taxonomic scope" value="Archaea"/>
</dbReference>
<dbReference type="AlphaFoldDB" id="M0LG42"/>
<dbReference type="PANTHER" id="PTHR42776">
    <property type="entry name" value="SERINE PEPTIDASE S9 FAMILY MEMBER"/>
    <property type="match status" value="1"/>
</dbReference>
<dbReference type="Pfam" id="PF00326">
    <property type="entry name" value="Peptidase_S9"/>
    <property type="match status" value="1"/>
</dbReference>
<evidence type="ECO:0000313" key="4">
    <source>
        <dbReference type="EMBL" id="APW98706.1"/>
    </source>
</evidence>
<dbReference type="RefSeq" id="WP_007141854.1">
    <property type="nucleotide sequence ID" value="NZ_AOLZ01000039.1"/>
</dbReference>
<dbReference type="EMBL" id="AOLZ01000039">
    <property type="protein sequence ID" value="EMA32577.1"/>
    <property type="molecule type" value="Genomic_DNA"/>
</dbReference>
<dbReference type="GO" id="GO:0004252">
    <property type="term" value="F:serine-type endopeptidase activity"/>
    <property type="evidence" value="ECO:0007669"/>
    <property type="project" value="TreeGrafter"/>
</dbReference>
<dbReference type="GO" id="GO:0006508">
    <property type="term" value="P:proteolysis"/>
    <property type="evidence" value="ECO:0007669"/>
    <property type="project" value="InterPro"/>
</dbReference>
<evidence type="ECO:0000313" key="5">
    <source>
        <dbReference type="EMBL" id="EMA32577.1"/>
    </source>
</evidence>
<dbReference type="EMBL" id="CP019285">
    <property type="protein sequence ID" value="APW98706.1"/>
    <property type="molecule type" value="Genomic_DNA"/>
</dbReference>
<dbReference type="SUPFAM" id="SSF82171">
    <property type="entry name" value="DPP6 N-terminal domain-like"/>
    <property type="match status" value="1"/>
</dbReference>
<reference evidence="5 6" key="2">
    <citation type="journal article" date="2014" name="PLoS Genet.">
        <title>Phylogenetically driven sequencing of extremely halophilic archaea reveals strategies for static and dynamic osmo-response.</title>
        <authorList>
            <person name="Becker E.A."/>
            <person name="Seitzer P.M."/>
            <person name="Tritt A."/>
            <person name="Larsen D."/>
            <person name="Krusor M."/>
            <person name="Yao A.I."/>
            <person name="Wu D."/>
            <person name="Madern D."/>
            <person name="Eisen J.A."/>
            <person name="Darling A.E."/>
            <person name="Facciotti M.T."/>
        </authorList>
    </citation>
    <scope>NUCLEOTIDE SEQUENCE [LARGE SCALE GENOMIC DNA]</scope>
    <source>
        <strain evidence="5 6">AJ5</strain>
    </source>
</reference>
<dbReference type="KEGG" id="hlc:CHINAEXTREME13350"/>
<dbReference type="PANTHER" id="PTHR42776:SF27">
    <property type="entry name" value="DIPEPTIDYL PEPTIDASE FAMILY MEMBER 6"/>
    <property type="match status" value="1"/>
</dbReference>
<reference evidence="4" key="3">
    <citation type="submission" date="2017-01" db="EMBL/GenBank/DDBJ databases">
        <authorList>
            <person name="Mah S.A."/>
            <person name="Swanson W.J."/>
            <person name="Moy G.W."/>
            <person name="Vacquier V.D."/>
        </authorList>
    </citation>
    <scope>NUCLEOTIDE SEQUENCE</scope>
    <source>
        <strain evidence="4">AJ5</strain>
    </source>
</reference>
<keyword evidence="6" id="KW-1185">Reference proteome</keyword>
<evidence type="ECO:0000256" key="2">
    <source>
        <dbReference type="SAM" id="MobiDB-lite"/>
    </source>
</evidence>
<dbReference type="Gene3D" id="3.40.50.1820">
    <property type="entry name" value="alpha/beta hydrolase"/>
    <property type="match status" value="1"/>
</dbReference>
<dbReference type="InterPro" id="IPR001375">
    <property type="entry name" value="Peptidase_S9_cat"/>
</dbReference>
<evidence type="ECO:0000259" key="3">
    <source>
        <dbReference type="Pfam" id="PF00326"/>
    </source>
</evidence>
<dbReference type="MEROPS" id="S09.A77"/>
<feature type="domain" description="Peptidase S9 prolyl oligopeptidase catalytic" evidence="3">
    <location>
        <begin position="426"/>
        <end position="642"/>
    </location>
</feature>
<gene>
    <name evidence="5" type="ORF">C445_10687</name>
    <name evidence="4" type="ORF">CHINAEXTREME_13350</name>
</gene>
<feature type="compositionally biased region" description="Basic and acidic residues" evidence="2">
    <location>
        <begin position="395"/>
        <end position="405"/>
    </location>
</feature>
<dbReference type="Gene3D" id="2.120.10.30">
    <property type="entry name" value="TolB, C-terminal domain"/>
    <property type="match status" value="1"/>
</dbReference>
<dbReference type="SUPFAM" id="SSF53474">
    <property type="entry name" value="alpha/beta-Hydrolases"/>
    <property type="match status" value="1"/>
</dbReference>
<evidence type="ECO:0000313" key="6">
    <source>
        <dbReference type="Proteomes" id="UP000011555"/>
    </source>
</evidence>
<dbReference type="InterPro" id="IPR029058">
    <property type="entry name" value="AB_hydrolase_fold"/>
</dbReference>
<evidence type="ECO:0000256" key="1">
    <source>
        <dbReference type="ARBA" id="ARBA00022801"/>
    </source>
</evidence>
<dbReference type="STRING" id="358396.CHINAEXTREME_13350"/>
<dbReference type="PATRIC" id="fig|358396.7.peg.2168"/>
<accession>M0LG42</accession>
<protein>
    <submittedName>
        <fullName evidence="5">Peptidase S9 prolyl oligopeptidase active site domain-containing protein</fullName>
    </submittedName>
    <submittedName>
        <fullName evidence="4">S9 family peptidase</fullName>
    </submittedName>
</protein>